<accession>A0A0N0NJ68</accession>
<keyword evidence="3 4" id="KW-0663">Pyridoxal phosphate</keyword>
<evidence type="ECO:0000256" key="1">
    <source>
        <dbReference type="ARBA" id="ARBA00001933"/>
    </source>
</evidence>
<comment type="similarity">
    <text evidence="2 4">Belongs to the class-III pyridoxal-phosphate-dependent aminotransferase family.</text>
</comment>
<keyword evidence="4 5" id="KW-0808">Transferase</keyword>
<keyword evidence="4 5" id="KW-0032">Aminotransferase</keyword>
<dbReference type="GO" id="GO:0004587">
    <property type="term" value="F:ornithine aminotransferase activity"/>
    <property type="evidence" value="ECO:0007669"/>
    <property type="project" value="UniProtKB-EC"/>
</dbReference>
<keyword evidence="6" id="KW-1185">Reference proteome</keyword>
<dbReference type="GO" id="GO:0010121">
    <property type="term" value="P:L-arginine catabolic process to proline via ornithine"/>
    <property type="evidence" value="ECO:0007669"/>
    <property type="project" value="TreeGrafter"/>
</dbReference>
<dbReference type="Gene3D" id="3.90.1150.10">
    <property type="entry name" value="Aspartate Aminotransferase, domain 1"/>
    <property type="match status" value="1"/>
</dbReference>
<dbReference type="AlphaFoldDB" id="A0A0N0NJ68"/>
<dbReference type="Gene3D" id="3.40.640.10">
    <property type="entry name" value="Type I PLP-dependent aspartate aminotransferase-like (Major domain)"/>
    <property type="match status" value="1"/>
</dbReference>
<sequence length="120" mass="13502">MGKSITGGFYPQSFVLGTREVMTNIGAFEMASTYAMAPLAITAAEATIEVIDRERLMDRAAELGTRGETIVANWDHPLVDYVASMGADSNLFLKRPSARRWLHYAYKRVYIPTRARNQRE</sequence>
<organism evidence="5 6">
    <name type="scientific">Cyphellophora attinorum</name>
    <dbReference type="NCBI Taxonomy" id="1664694"/>
    <lineage>
        <taxon>Eukaryota</taxon>
        <taxon>Fungi</taxon>
        <taxon>Dikarya</taxon>
        <taxon>Ascomycota</taxon>
        <taxon>Pezizomycotina</taxon>
        <taxon>Eurotiomycetes</taxon>
        <taxon>Chaetothyriomycetidae</taxon>
        <taxon>Chaetothyriales</taxon>
        <taxon>Cyphellophoraceae</taxon>
        <taxon>Cyphellophora</taxon>
    </lineage>
</organism>
<evidence type="ECO:0000256" key="3">
    <source>
        <dbReference type="ARBA" id="ARBA00022898"/>
    </source>
</evidence>
<comment type="pathway">
    <text evidence="4">Amino-acid biosynthesis; L-proline biosynthesis; L-glutamate 5-semialdehyde from L-ornithine: step 1/1.</text>
</comment>
<dbReference type="InterPro" id="IPR050103">
    <property type="entry name" value="Class-III_PLP-dep_AT"/>
</dbReference>
<dbReference type="EMBL" id="LFJN01000030">
    <property type="protein sequence ID" value="KPI36568.1"/>
    <property type="molecule type" value="Genomic_DNA"/>
</dbReference>
<dbReference type="RefSeq" id="XP_017996531.1">
    <property type="nucleotide sequence ID" value="XM_018144507.1"/>
</dbReference>
<dbReference type="Proteomes" id="UP000038010">
    <property type="component" value="Unassembled WGS sequence"/>
</dbReference>
<dbReference type="InterPro" id="IPR015422">
    <property type="entry name" value="PyrdxlP-dep_Trfase_small"/>
</dbReference>
<evidence type="ECO:0000256" key="2">
    <source>
        <dbReference type="ARBA" id="ARBA00008954"/>
    </source>
</evidence>
<dbReference type="STRING" id="1664694.A0A0N0NJ68"/>
<dbReference type="GO" id="GO:0042802">
    <property type="term" value="F:identical protein binding"/>
    <property type="evidence" value="ECO:0007669"/>
    <property type="project" value="TreeGrafter"/>
</dbReference>
<dbReference type="PANTHER" id="PTHR11986:SF18">
    <property type="entry name" value="ORNITHINE AMINOTRANSFERASE, MITOCHONDRIAL"/>
    <property type="match status" value="1"/>
</dbReference>
<dbReference type="OrthoDB" id="10261433at2759"/>
<dbReference type="GO" id="GO:0005737">
    <property type="term" value="C:cytoplasm"/>
    <property type="evidence" value="ECO:0007669"/>
    <property type="project" value="TreeGrafter"/>
</dbReference>
<dbReference type="PANTHER" id="PTHR11986">
    <property type="entry name" value="AMINOTRANSFERASE CLASS III"/>
    <property type="match status" value="1"/>
</dbReference>
<proteinExistence type="inferred from homology"/>
<comment type="cofactor">
    <cofactor evidence="1 4">
        <name>pyridoxal 5'-phosphate</name>
        <dbReference type="ChEBI" id="CHEBI:597326"/>
    </cofactor>
</comment>
<dbReference type="SUPFAM" id="SSF53383">
    <property type="entry name" value="PLP-dependent transferases"/>
    <property type="match status" value="1"/>
</dbReference>
<dbReference type="EC" id="2.6.1.13" evidence="4"/>
<dbReference type="InterPro" id="IPR015421">
    <property type="entry name" value="PyrdxlP-dep_Trfase_major"/>
</dbReference>
<dbReference type="InterPro" id="IPR005814">
    <property type="entry name" value="Aminotrans_3"/>
</dbReference>
<dbReference type="InterPro" id="IPR015424">
    <property type="entry name" value="PyrdxlP-dep_Trfase"/>
</dbReference>
<comment type="caution">
    <text evidence="5">The sequence shown here is derived from an EMBL/GenBank/DDBJ whole genome shotgun (WGS) entry which is preliminary data.</text>
</comment>
<evidence type="ECO:0000313" key="5">
    <source>
        <dbReference type="EMBL" id="KPI36568.1"/>
    </source>
</evidence>
<name>A0A0N0NJ68_9EURO</name>
<dbReference type="VEuPathDB" id="FungiDB:AB675_4374"/>
<protein>
    <recommendedName>
        <fullName evidence="4">Ornithine aminotransferase</fullName>
        <ecNumber evidence="4">2.6.1.13</ecNumber>
    </recommendedName>
</protein>
<dbReference type="Pfam" id="PF00202">
    <property type="entry name" value="Aminotran_3"/>
    <property type="match status" value="1"/>
</dbReference>
<comment type="catalytic activity">
    <reaction evidence="4">
        <text>a 2-oxocarboxylate + L-ornithine = L-glutamate 5-semialdehyde + an L-alpha-amino acid</text>
        <dbReference type="Rhea" id="RHEA:13877"/>
        <dbReference type="ChEBI" id="CHEBI:35179"/>
        <dbReference type="ChEBI" id="CHEBI:46911"/>
        <dbReference type="ChEBI" id="CHEBI:58066"/>
        <dbReference type="ChEBI" id="CHEBI:59869"/>
        <dbReference type="EC" id="2.6.1.13"/>
    </reaction>
</comment>
<evidence type="ECO:0000313" key="6">
    <source>
        <dbReference type="Proteomes" id="UP000038010"/>
    </source>
</evidence>
<evidence type="ECO:0000256" key="4">
    <source>
        <dbReference type="RuleBase" id="RU365036"/>
    </source>
</evidence>
<reference evidence="5 6" key="1">
    <citation type="submission" date="2015-06" db="EMBL/GenBank/DDBJ databases">
        <title>Draft genome of the ant-associated black yeast Phialophora attae CBS 131958.</title>
        <authorList>
            <person name="Moreno L.F."/>
            <person name="Stielow B.J."/>
            <person name="de Hoog S."/>
            <person name="Vicente V.A."/>
            <person name="Weiss V.A."/>
            <person name="de Vries M."/>
            <person name="Cruz L.M."/>
            <person name="Souza E.M."/>
        </authorList>
    </citation>
    <scope>NUCLEOTIDE SEQUENCE [LARGE SCALE GENOMIC DNA]</scope>
    <source>
        <strain evidence="5 6">CBS 131958</strain>
    </source>
</reference>
<dbReference type="GO" id="GO:0030170">
    <property type="term" value="F:pyridoxal phosphate binding"/>
    <property type="evidence" value="ECO:0007669"/>
    <property type="project" value="InterPro"/>
</dbReference>
<dbReference type="GO" id="GO:0019544">
    <property type="term" value="P:L-arginine catabolic process to L-glutamate"/>
    <property type="evidence" value="ECO:0007669"/>
    <property type="project" value="TreeGrafter"/>
</dbReference>
<gene>
    <name evidence="5" type="ORF">AB675_4374</name>
</gene>
<dbReference type="GeneID" id="28736387"/>